<dbReference type="GeneID" id="92077844"/>
<protein>
    <recommendedName>
        <fullName evidence="6">Transcription factor hoxa13</fullName>
    </recommendedName>
</protein>
<feature type="compositionally biased region" description="Polar residues" evidence="2">
    <location>
        <begin position="764"/>
        <end position="773"/>
    </location>
</feature>
<feature type="compositionally biased region" description="Acidic residues" evidence="2">
    <location>
        <begin position="744"/>
        <end position="755"/>
    </location>
</feature>
<proteinExistence type="predicted"/>
<evidence type="ECO:0000256" key="3">
    <source>
        <dbReference type="SAM" id="Phobius"/>
    </source>
</evidence>
<feature type="transmembrane region" description="Helical" evidence="3">
    <location>
        <begin position="93"/>
        <end position="115"/>
    </location>
</feature>
<dbReference type="PANTHER" id="PTHR23242:SF9">
    <property type="entry name" value="TRANSCRIPTION FACTOR HOXA13"/>
    <property type="match status" value="1"/>
</dbReference>
<keyword evidence="5" id="KW-1185">Reference proteome</keyword>
<comment type="caution">
    <text evidence="4">The sequence shown here is derived from an EMBL/GenBank/DDBJ whole genome shotgun (WGS) entry which is preliminary data.</text>
</comment>
<evidence type="ECO:0000256" key="1">
    <source>
        <dbReference type="SAM" id="Coils"/>
    </source>
</evidence>
<dbReference type="Proteomes" id="UP001391051">
    <property type="component" value="Unassembled WGS sequence"/>
</dbReference>
<dbReference type="RefSeq" id="XP_066700894.1">
    <property type="nucleotide sequence ID" value="XM_066844782.1"/>
</dbReference>
<feature type="compositionally biased region" description="Polar residues" evidence="2">
    <location>
        <begin position="58"/>
        <end position="80"/>
    </location>
</feature>
<keyword evidence="3" id="KW-0812">Transmembrane</keyword>
<feature type="compositionally biased region" description="Low complexity" evidence="2">
    <location>
        <begin position="372"/>
        <end position="389"/>
    </location>
</feature>
<gene>
    <name evidence="4" type="ORF">PG986_008560</name>
</gene>
<feature type="coiled-coil region" evidence="1">
    <location>
        <begin position="424"/>
        <end position="451"/>
    </location>
</feature>
<keyword evidence="1" id="KW-0175">Coiled coil</keyword>
<evidence type="ECO:0008006" key="6">
    <source>
        <dbReference type="Google" id="ProtNLM"/>
    </source>
</evidence>
<sequence>MNMFVIWLHLPRVHTIGPPRHAAHRARRSKPERIGGSEQKRLVASSIHHGGKDKKTNGHTNGSLNGLPQANGKSITTRQRTPPVKRTAKKNGFLARIISITAWLLTWYSIISILFRCPASIQDLTESSPKVCKSYFQLKEVVSPHLTPYYDAYAAPYVELAKPYYDTVNRTVVTPARTYAVKYGGPQLSKAQALGLAQWEKTVQPQLLKYQALAKVQYDKNAAPHVAKVTDVVEPYYLVAKANALQTYNDVMLPAYVFVQPYALQGYDMASSFTVDTAVPTTLWAWNKTYIFLDGVVWPRVRNVYIKTVDPQVARIMDRLGRHQDKRVKTFNDENESSSVKSAFVKPTASVSSTDSSSTATTKVAEAAAKAKSAASSVEPEAEPSASVEVNIDSDSSEQSKEDVRVAAAKTVAEDLELWQGKFTKAAEESAEEIEGRVQDLADRLIQEEAAVVGKSHLTKLDETVKTELSDLKKTLLSILEKHRDAGAKTDASQLEEDVAAAVRASGLKIRDQAQAIRTWRQSYEEETETAVTAIAQEHIRILESIRDLALQKLGMKWAWMDGVTYKDWQKYHQLRARLDEWTDDLKVLVTTHPSLPKVQTAGADIENEGMAVAAEAAQELGSLKQVAAWKALAGDYTDDFDASTMKLAAEAAQRKAADALKEAAGDAEEIVQSAAGKAKGSVESVGEAISEGASSAVKPSSTAAASEDTVDAETSAAPSHGEHGSASAGTNAAEPVEPLPTEDVADVDGPEQVEESIVASPDYPSSSAGSATPSVKSAMFGAMAQSVPSRKPILDDYEDDAEPFLSNVKSALPTDAAASVTAAAQAAYTSAIAQAADKYSSAMSAVSVQVSGTPKPAHEEMFSSVSQGYFDALATANSRLQNAATAASQGIYGTPTTKWMPDMPTMPNMPSVDWERVQSIAQKNLQDSVSWAGEQFENAKVVIGAAEPTPSTPSERAAKMLDQAKHNYYAGLGVAHARYEEFLSAASTAVSSMTATPTPTDIQGTASSVASVAGESASSVASAASEAAASAASAAGDYASAAGDSASSAGDSVAANWDYLVSQVSSQVYGAPTPTPWYENLYSAAGDYASQAGDYAASATGAAADSLSSANSAAGEYAGSATEAAAAQYSVVSSLVSELIVGKEPTVTESVFARLAGVYGAASATASSAMSEASVAAASAASNVADTASAFTEGVKETVDHIRDEL</sequence>
<keyword evidence="3" id="KW-1133">Transmembrane helix</keyword>
<evidence type="ECO:0000256" key="2">
    <source>
        <dbReference type="SAM" id="MobiDB-lite"/>
    </source>
</evidence>
<organism evidence="4 5">
    <name type="scientific">Apiospora aurea</name>
    <dbReference type="NCBI Taxonomy" id="335848"/>
    <lineage>
        <taxon>Eukaryota</taxon>
        <taxon>Fungi</taxon>
        <taxon>Dikarya</taxon>
        <taxon>Ascomycota</taxon>
        <taxon>Pezizomycotina</taxon>
        <taxon>Sordariomycetes</taxon>
        <taxon>Xylariomycetidae</taxon>
        <taxon>Amphisphaeriales</taxon>
        <taxon>Apiosporaceae</taxon>
        <taxon>Apiospora</taxon>
    </lineage>
</organism>
<keyword evidence="3" id="KW-0472">Membrane</keyword>
<feature type="region of interest" description="Disordered" evidence="2">
    <location>
        <begin position="691"/>
        <end position="773"/>
    </location>
</feature>
<evidence type="ECO:0000313" key="4">
    <source>
        <dbReference type="EMBL" id="KAK7952832.1"/>
    </source>
</evidence>
<dbReference type="PANTHER" id="PTHR23242">
    <property type="entry name" value="TRANSCRIPTION FACTOR HOXA13"/>
    <property type="match status" value="1"/>
</dbReference>
<evidence type="ECO:0000313" key="5">
    <source>
        <dbReference type="Proteomes" id="UP001391051"/>
    </source>
</evidence>
<feature type="compositionally biased region" description="Basic and acidic residues" evidence="2">
    <location>
        <begin position="29"/>
        <end position="41"/>
    </location>
</feature>
<name>A0ABR1QG32_9PEZI</name>
<dbReference type="EMBL" id="JAQQWE010000005">
    <property type="protein sequence ID" value="KAK7952832.1"/>
    <property type="molecule type" value="Genomic_DNA"/>
</dbReference>
<accession>A0ABR1QG32</accession>
<feature type="region of interest" description="Disordered" evidence="2">
    <location>
        <begin position="17"/>
        <end position="86"/>
    </location>
</feature>
<reference evidence="4 5" key="1">
    <citation type="submission" date="2023-01" db="EMBL/GenBank/DDBJ databases">
        <title>Analysis of 21 Apiospora genomes using comparative genomics revels a genus with tremendous synthesis potential of carbohydrate active enzymes and secondary metabolites.</title>
        <authorList>
            <person name="Sorensen T."/>
        </authorList>
    </citation>
    <scope>NUCLEOTIDE SEQUENCE [LARGE SCALE GENOMIC DNA]</scope>
    <source>
        <strain evidence="4 5">CBS 24483</strain>
    </source>
</reference>
<feature type="region of interest" description="Disordered" evidence="2">
    <location>
        <begin position="372"/>
        <end position="403"/>
    </location>
</feature>